<evidence type="ECO:0000313" key="3">
    <source>
        <dbReference type="Proteomes" id="UP000233551"/>
    </source>
</evidence>
<gene>
    <name evidence="2" type="ORF">CRG98_023993</name>
</gene>
<proteinExistence type="predicted"/>
<feature type="region of interest" description="Disordered" evidence="1">
    <location>
        <begin position="1"/>
        <end position="24"/>
    </location>
</feature>
<dbReference type="Proteomes" id="UP000233551">
    <property type="component" value="Unassembled WGS sequence"/>
</dbReference>
<reference evidence="2 3" key="1">
    <citation type="submission" date="2017-11" db="EMBL/GenBank/DDBJ databases">
        <title>De-novo sequencing of pomegranate (Punica granatum L.) genome.</title>
        <authorList>
            <person name="Akparov Z."/>
            <person name="Amiraslanov A."/>
            <person name="Hajiyeva S."/>
            <person name="Abbasov M."/>
            <person name="Kaur K."/>
            <person name="Hamwieh A."/>
            <person name="Solovyev V."/>
            <person name="Salamov A."/>
            <person name="Braich B."/>
            <person name="Kosarev P."/>
            <person name="Mahmoud A."/>
            <person name="Hajiyev E."/>
            <person name="Babayeva S."/>
            <person name="Izzatullayeva V."/>
            <person name="Mammadov A."/>
            <person name="Mammadov A."/>
            <person name="Sharifova S."/>
            <person name="Ojaghi J."/>
            <person name="Eynullazada K."/>
            <person name="Bayramov B."/>
            <person name="Abdulazimova A."/>
            <person name="Shahmuradov I."/>
        </authorList>
    </citation>
    <scope>NUCLEOTIDE SEQUENCE [LARGE SCALE GENOMIC DNA]</scope>
    <source>
        <strain evidence="3">cv. AG2017</strain>
        <tissue evidence="2">Leaf</tissue>
    </source>
</reference>
<accession>A0A2I0JI64</accession>
<keyword evidence="3" id="KW-1185">Reference proteome</keyword>
<feature type="compositionally biased region" description="Basic and acidic residues" evidence="1">
    <location>
        <begin position="1"/>
        <end position="14"/>
    </location>
</feature>
<evidence type="ECO:0000256" key="1">
    <source>
        <dbReference type="SAM" id="MobiDB-lite"/>
    </source>
</evidence>
<evidence type="ECO:0000313" key="2">
    <source>
        <dbReference type="EMBL" id="PKI55600.1"/>
    </source>
</evidence>
<sequence length="139" mass="15587">MERNHGSNEHELHRPDKRRGMTRPVAHLTKDHGFRPKILSLAEGGAAKWDWAASSLVRNEVAKDVQASWDVLAERIITVISSVTASITQFMSLSLTGIVGKDEGRTRDIEEEEGRIVRVEEDELSTISAERRADRSGNR</sequence>
<dbReference type="AlphaFoldDB" id="A0A2I0JI64"/>
<comment type="caution">
    <text evidence="2">The sequence shown here is derived from an EMBL/GenBank/DDBJ whole genome shotgun (WGS) entry which is preliminary data.</text>
</comment>
<organism evidence="2 3">
    <name type="scientific">Punica granatum</name>
    <name type="common">Pomegranate</name>
    <dbReference type="NCBI Taxonomy" id="22663"/>
    <lineage>
        <taxon>Eukaryota</taxon>
        <taxon>Viridiplantae</taxon>
        <taxon>Streptophyta</taxon>
        <taxon>Embryophyta</taxon>
        <taxon>Tracheophyta</taxon>
        <taxon>Spermatophyta</taxon>
        <taxon>Magnoliopsida</taxon>
        <taxon>eudicotyledons</taxon>
        <taxon>Gunneridae</taxon>
        <taxon>Pentapetalae</taxon>
        <taxon>rosids</taxon>
        <taxon>malvids</taxon>
        <taxon>Myrtales</taxon>
        <taxon>Lythraceae</taxon>
        <taxon>Punica</taxon>
    </lineage>
</organism>
<dbReference type="EMBL" id="PGOL01001684">
    <property type="protein sequence ID" value="PKI55600.1"/>
    <property type="molecule type" value="Genomic_DNA"/>
</dbReference>
<name>A0A2I0JI64_PUNGR</name>
<protein>
    <submittedName>
        <fullName evidence="2">Uncharacterized protein</fullName>
    </submittedName>
</protein>